<name>A0A3N0XVY7_ANAGA</name>
<reference evidence="1 2" key="1">
    <citation type="submission" date="2018-10" db="EMBL/GenBank/DDBJ databases">
        <title>Genome assembly for a Yunnan-Guizhou Plateau 3E fish, Anabarilius grahami (Regan), and its evolutionary and genetic applications.</title>
        <authorList>
            <person name="Jiang W."/>
        </authorList>
    </citation>
    <scope>NUCLEOTIDE SEQUENCE [LARGE SCALE GENOMIC DNA]</scope>
    <source>
        <strain evidence="1">AG-KIZ</strain>
        <tissue evidence="1">Muscle</tissue>
    </source>
</reference>
<evidence type="ECO:0000313" key="2">
    <source>
        <dbReference type="Proteomes" id="UP000281406"/>
    </source>
</evidence>
<evidence type="ECO:0000313" key="1">
    <source>
        <dbReference type="EMBL" id="ROJ62533.1"/>
    </source>
</evidence>
<protein>
    <submittedName>
        <fullName evidence="1">Uncharacterized protein</fullName>
    </submittedName>
</protein>
<dbReference type="Proteomes" id="UP000281406">
    <property type="component" value="Unassembled WGS sequence"/>
</dbReference>
<gene>
    <name evidence="1" type="ORF">DPX16_21519</name>
</gene>
<proteinExistence type="predicted"/>
<keyword evidence="2" id="KW-1185">Reference proteome</keyword>
<comment type="caution">
    <text evidence="1">The sequence shown here is derived from an EMBL/GenBank/DDBJ whole genome shotgun (WGS) entry which is preliminary data.</text>
</comment>
<dbReference type="AlphaFoldDB" id="A0A3N0XVY7"/>
<sequence>MNRCSASTVCSGPEIREHRADHMRESAQTIKAEAQWRLDLLDRDVLSFELSDTADSMLLAPSSQKQVETVKEGQYIACIEPSRPASPAYEEEFMAHATSRFLSGVGAR</sequence>
<accession>A0A3N0XVY7</accession>
<organism evidence="1 2">
    <name type="scientific">Anabarilius grahami</name>
    <name type="common">Kanglang fish</name>
    <name type="synonym">Barilius grahami</name>
    <dbReference type="NCBI Taxonomy" id="495550"/>
    <lineage>
        <taxon>Eukaryota</taxon>
        <taxon>Metazoa</taxon>
        <taxon>Chordata</taxon>
        <taxon>Craniata</taxon>
        <taxon>Vertebrata</taxon>
        <taxon>Euteleostomi</taxon>
        <taxon>Actinopterygii</taxon>
        <taxon>Neopterygii</taxon>
        <taxon>Teleostei</taxon>
        <taxon>Ostariophysi</taxon>
        <taxon>Cypriniformes</taxon>
        <taxon>Xenocyprididae</taxon>
        <taxon>Xenocypridinae</taxon>
        <taxon>Xenocypridinae incertae sedis</taxon>
        <taxon>Anabarilius</taxon>
    </lineage>
</organism>
<dbReference type="EMBL" id="RJVU01059915">
    <property type="protein sequence ID" value="ROJ62533.1"/>
    <property type="molecule type" value="Genomic_DNA"/>
</dbReference>